<proteinExistence type="predicted"/>
<dbReference type="AlphaFoldDB" id="A0A7J0EJG5"/>
<evidence type="ECO:0000313" key="1">
    <source>
        <dbReference type="EMBL" id="GFY86605.1"/>
    </source>
</evidence>
<name>A0A7J0EJG5_9ERIC</name>
<gene>
    <name evidence="1" type="ORF">Acr_05g0002440</name>
</gene>
<protein>
    <submittedName>
        <fullName evidence="1">Uncharacterized protein</fullName>
    </submittedName>
</protein>
<comment type="caution">
    <text evidence="1">The sequence shown here is derived from an EMBL/GenBank/DDBJ whole genome shotgun (WGS) entry which is preliminary data.</text>
</comment>
<accession>A0A7J0EJG5</accession>
<organism evidence="1 2">
    <name type="scientific">Actinidia rufa</name>
    <dbReference type="NCBI Taxonomy" id="165716"/>
    <lineage>
        <taxon>Eukaryota</taxon>
        <taxon>Viridiplantae</taxon>
        <taxon>Streptophyta</taxon>
        <taxon>Embryophyta</taxon>
        <taxon>Tracheophyta</taxon>
        <taxon>Spermatophyta</taxon>
        <taxon>Magnoliopsida</taxon>
        <taxon>eudicotyledons</taxon>
        <taxon>Gunneridae</taxon>
        <taxon>Pentapetalae</taxon>
        <taxon>asterids</taxon>
        <taxon>Ericales</taxon>
        <taxon>Actinidiaceae</taxon>
        <taxon>Actinidia</taxon>
    </lineage>
</organism>
<evidence type="ECO:0000313" key="2">
    <source>
        <dbReference type="Proteomes" id="UP000585474"/>
    </source>
</evidence>
<reference evidence="1 2" key="1">
    <citation type="submission" date="2019-07" db="EMBL/GenBank/DDBJ databases">
        <title>De Novo Assembly of kiwifruit Actinidia rufa.</title>
        <authorList>
            <person name="Sugita-Konishi S."/>
            <person name="Sato K."/>
            <person name="Mori E."/>
            <person name="Abe Y."/>
            <person name="Kisaki G."/>
            <person name="Hamano K."/>
            <person name="Suezawa K."/>
            <person name="Otani M."/>
            <person name="Fukuda T."/>
            <person name="Manabe T."/>
            <person name="Gomi K."/>
            <person name="Tabuchi M."/>
            <person name="Akimitsu K."/>
            <person name="Kataoka I."/>
        </authorList>
    </citation>
    <scope>NUCLEOTIDE SEQUENCE [LARGE SCALE GENOMIC DNA]</scope>
    <source>
        <strain evidence="2">cv. Fuchu</strain>
    </source>
</reference>
<dbReference type="EMBL" id="BJWL01000005">
    <property type="protein sequence ID" value="GFY86605.1"/>
    <property type="molecule type" value="Genomic_DNA"/>
</dbReference>
<dbReference type="Proteomes" id="UP000585474">
    <property type="component" value="Unassembled WGS sequence"/>
</dbReference>
<keyword evidence="2" id="KW-1185">Reference proteome</keyword>
<sequence length="166" mass="18325">MPPARLKPPKLPAGREDCHYSHFTRLRADAQSPTLAYTSTRAVLTYMAESIPNLRACERIVFPSQSGQNFIMAENVNALGSTQLEKTSGTVEDGDRVIEAVEGGVRALELEGQDWLVVKAVADEGSVDLEELGDGLWNFRLAMRVSVVGEDGIVWRWRLLLVVTAR</sequence>